<evidence type="ECO:0000256" key="1">
    <source>
        <dbReference type="ARBA" id="ARBA00022441"/>
    </source>
</evidence>
<protein>
    <submittedName>
        <fullName evidence="3 5">Kelch domain-containing protein 10</fullName>
    </submittedName>
</protein>
<evidence type="ECO:0000313" key="5">
    <source>
        <dbReference type="RefSeq" id="XP_013180400.1"/>
    </source>
</evidence>
<dbReference type="STRING" id="66420.A0A194PF33"/>
<dbReference type="OrthoDB" id="7676067at2759"/>
<dbReference type="InterPro" id="IPR052125">
    <property type="entry name" value="KLHDC10"/>
</dbReference>
<keyword evidence="4" id="KW-1185">Reference proteome</keyword>
<dbReference type="CTD" id="37121"/>
<dbReference type="PANTHER" id="PTHR46428:SF1">
    <property type="entry name" value="KELCH DOMAIN-CONTAINING PROTEIN 10"/>
    <property type="match status" value="1"/>
</dbReference>
<dbReference type="EMBL" id="KQ459606">
    <property type="protein sequence ID" value="KPI91633.1"/>
    <property type="molecule type" value="Genomic_DNA"/>
</dbReference>
<accession>A0A194PF33</accession>
<dbReference type="AlphaFoldDB" id="A0A194PF33"/>
<proteinExistence type="predicted"/>
<dbReference type="KEGG" id="pxu:106127017"/>
<dbReference type="Gene3D" id="2.120.10.80">
    <property type="entry name" value="Kelch-type beta propeller"/>
    <property type="match status" value="2"/>
</dbReference>
<dbReference type="RefSeq" id="XP_013180400.1">
    <property type="nucleotide sequence ID" value="XM_013324946.1"/>
</dbReference>
<dbReference type="Pfam" id="PF24681">
    <property type="entry name" value="Kelch_KLHDC2_KLHL20_DRC7"/>
    <property type="match status" value="1"/>
</dbReference>
<gene>
    <name evidence="5" type="primary">LOC106127017</name>
    <name evidence="3" type="ORF">RR46_15137</name>
</gene>
<dbReference type="Proteomes" id="UP000053268">
    <property type="component" value="Unassembled WGS sequence"/>
</dbReference>
<dbReference type="PANTHER" id="PTHR46428">
    <property type="entry name" value="KELCH DOMAIN-CONTAINING PROTEIN 10"/>
    <property type="match status" value="1"/>
</dbReference>
<keyword evidence="2" id="KW-0677">Repeat</keyword>
<name>A0A194PF33_PAPXU</name>
<dbReference type="GeneID" id="106127017"/>
<dbReference type="SUPFAM" id="SSF117281">
    <property type="entry name" value="Kelch motif"/>
    <property type="match status" value="2"/>
</dbReference>
<sequence length="397" mass="45016">MTSSSQDYIFEPFKVTEVKFRGSEVPRPRSGHRIVCDDVNIYCFGGYNPVLPLNSIQRVDPTWSPQRPLFKELWSYNIATRKWKQHKVVQNMPEELASNAMCMNGRYLMIFGGTGAPFGNKCSNDVITWRTNPGDAKLEILNVTGIRPPGQYGQSILCHNGYFYTIGGTNGFAYNCDIYRLDLRTMKWEQVFVGNGQDGEPVGRYRHEIARVGNKLYIIGGGTGEYAFELMEIPVYDLDTDTWSFLSPKADDTLREALAPQARKCHSAVQVNTEAGPQVFVVGGSDGQSMFDDIWRLNIKEMQWNLMQKTVLPHPLHFHSSTITSYGCMYVFGGIEPKDDATSRNNTLYKVWVCIPKLSEICWEALLNFQPNLDQIDKKSLLNIGIPAHFVDRVHLT</sequence>
<evidence type="ECO:0000313" key="3">
    <source>
        <dbReference type="EMBL" id="KPI91633.1"/>
    </source>
</evidence>
<dbReference type="GO" id="GO:0032874">
    <property type="term" value="P:positive regulation of stress-activated MAPK cascade"/>
    <property type="evidence" value="ECO:0007669"/>
    <property type="project" value="TreeGrafter"/>
</dbReference>
<organism evidence="3 4">
    <name type="scientific">Papilio xuthus</name>
    <name type="common">Asian swallowtail butterfly</name>
    <dbReference type="NCBI Taxonomy" id="66420"/>
    <lineage>
        <taxon>Eukaryota</taxon>
        <taxon>Metazoa</taxon>
        <taxon>Ecdysozoa</taxon>
        <taxon>Arthropoda</taxon>
        <taxon>Hexapoda</taxon>
        <taxon>Insecta</taxon>
        <taxon>Pterygota</taxon>
        <taxon>Neoptera</taxon>
        <taxon>Endopterygota</taxon>
        <taxon>Lepidoptera</taxon>
        <taxon>Glossata</taxon>
        <taxon>Ditrysia</taxon>
        <taxon>Papilionoidea</taxon>
        <taxon>Papilionidae</taxon>
        <taxon>Papilioninae</taxon>
        <taxon>Papilio</taxon>
    </lineage>
</organism>
<evidence type="ECO:0000256" key="2">
    <source>
        <dbReference type="ARBA" id="ARBA00022737"/>
    </source>
</evidence>
<reference evidence="3 4" key="1">
    <citation type="journal article" date="2015" name="Nat. Commun.">
        <title>Outbred genome sequencing and CRISPR/Cas9 gene editing in butterflies.</title>
        <authorList>
            <person name="Li X."/>
            <person name="Fan D."/>
            <person name="Zhang W."/>
            <person name="Liu G."/>
            <person name="Zhang L."/>
            <person name="Zhao L."/>
            <person name="Fang X."/>
            <person name="Chen L."/>
            <person name="Dong Y."/>
            <person name="Chen Y."/>
            <person name="Ding Y."/>
            <person name="Zhao R."/>
            <person name="Feng M."/>
            <person name="Zhu Y."/>
            <person name="Feng Y."/>
            <person name="Jiang X."/>
            <person name="Zhu D."/>
            <person name="Xiang H."/>
            <person name="Feng X."/>
            <person name="Li S."/>
            <person name="Wang J."/>
            <person name="Zhang G."/>
            <person name="Kronforst M.R."/>
            <person name="Wang W."/>
        </authorList>
    </citation>
    <scope>NUCLEOTIDE SEQUENCE [LARGE SCALE GENOMIC DNA]</scope>
    <source>
        <strain evidence="3">Ya'a_city_454_Px</strain>
        <tissue evidence="3">Whole body</tissue>
    </source>
</reference>
<evidence type="ECO:0000313" key="4">
    <source>
        <dbReference type="Proteomes" id="UP000053268"/>
    </source>
</evidence>
<dbReference type="InterPro" id="IPR015915">
    <property type="entry name" value="Kelch-typ_b-propeller"/>
</dbReference>
<dbReference type="Proteomes" id="UP000694872">
    <property type="component" value="Unplaced"/>
</dbReference>
<keyword evidence="1" id="KW-0880">Kelch repeat</keyword>
<reference evidence="5" key="2">
    <citation type="submission" date="2025-04" db="UniProtKB">
        <authorList>
            <consortium name="RefSeq"/>
        </authorList>
    </citation>
    <scope>IDENTIFICATION</scope>
</reference>